<gene>
    <name evidence="2" type="ORF">F8568_011225</name>
</gene>
<dbReference type="AlphaFoldDB" id="A0A6I4M957"/>
<dbReference type="EMBL" id="WBMS02000007">
    <property type="protein sequence ID" value="MWA00945.1"/>
    <property type="molecule type" value="Genomic_DNA"/>
</dbReference>
<dbReference type="Gene3D" id="3.90.1200.10">
    <property type="match status" value="1"/>
</dbReference>
<dbReference type="PANTHER" id="PTHR21310">
    <property type="entry name" value="AMINOGLYCOSIDE PHOSPHOTRANSFERASE-RELATED-RELATED"/>
    <property type="match status" value="1"/>
</dbReference>
<dbReference type="Gene3D" id="3.30.200.20">
    <property type="entry name" value="Phosphorylase Kinase, domain 1"/>
    <property type="match status" value="1"/>
</dbReference>
<comment type="caution">
    <text evidence="2">The sequence shown here is derived from an EMBL/GenBank/DDBJ whole genome shotgun (WGS) entry which is preliminary data.</text>
</comment>
<evidence type="ECO:0000259" key="1">
    <source>
        <dbReference type="Pfam" id="PF01636"/>
    </source>
</evidence>
<dbReference type="Proteomes" id="UP000462055">
    <property type="component" value="Unassembled WGS sequence"/>
</dbReference>
<organism evidence="2 3">
    <name type="scientific">Actinomadura physcomitrii</name>
    <dbReference type="NCBI Taxonomy" id="2650748"/>
    <lineage>
        <taxon>Bacteria</taxon>
        <taxon>Bacillati</taxon>
        <taxon>Actinomycetota</taxon>
        <taxon>Actinomycetes</taxon>
        <taxon>Streptosporangiales</taxon>
        <taxon>Thermomonosporaceae</taxon>
        <taxon>Actinomadura</taxon>
    </lineage>
</organism>
<dbReference type="Pfam" id="PF01636">
    <property type="entry name" value="APH"/>
    <property type="match status" value="1"/>
</dbReference>
<feature type="domain" description="Aminoglycoside phosphotransferase" evidence="1">
    <location>
        <begin position="35"/>
        <end position="276"/>
    </location>
</feature>
<dbReference type="CDD" id="cd05154">
    <property type="entry name" value="ACAD10_11_N-like"/>
    <property type="match status" value="1"/>
</dbReference>
<protein>
    <submittedName>
        <fullName evidence="2">Phosphotransferase</fullName>
    </submittedName>
</protein>
<reference evidence="2" key="1">
    <citation type="submission" date="2019-12" db="EMBL/GenBank/DDBJ databases">
        <title>Actinomadura physcomitrii sp. nov., a novel actinomycete isolated from moss [Physcomitrium sphaericum (Ludw) Fuernr].</title>
        <authorList>
            <person name="Zhuang X."/>
        </authorList>
    </citation>
    <scope>NUCLEOTIDE SEQUENCE [LARGE SCALE GENOMIC DNA]</scope>
    <source>
        <strain evidence="2">LD22</strain>
    </source>
</reference>
<evidence type="ECO:0000313" key="2">
    <source>
        <dbReference type="EMBL" id="MWA00945.1"/>
    </source>
</evidence>
<dbReference type="InterPro" id="IPR002575">
    <property type="entry name" value="Aminoglycoside_PTrfase"/>
</dbReference>
<dbReference type="RefSeq" id="WP_151593469.1">
    <property type="nucleotide sequence ID" value="NZ_WBMS02000007.1"/>
</dbReference>
<sequence>MPGQAGTPGPDHPVVQPAELAERASAAAGRPVRDLVPLQGGASSLTFRARWADGPASEPLVLKVAPPGVPPVRNRDVLRQAKVLRSLAKEQDVLVPEVLFEDAGTPPDVPPLFGMSFVAGESLDPNIDPDITLPAPADVTGRARHAAETLAALHRTDLARTGLDGEPAGTLPAEIDRWVRAFGTVPDDLRPGADAVAEQLGATVPRACDPVLLHGDYRLGNTLCEGSRLRAVIDWEIWSIGDPRLDLAWFLLTADPDAHPSAQRRAPGMPGPDELRAVYADAGGPSTENLEWFEALALFKLAAASALIAKNARRRGETSGFGARAAEQVPDMIARARTALV</sequence>
<dbReference type="SUPFAM" id="SSF56112">
    <property type="entry name" value="Protein kinase-like (PK-like)"/>
    <property type="match status" value="1"/>
</dbReference>
<name>A0A6I4M957_9ACTN</name>
<dbReference type="GO" id="GO:0016740">
    <property type="term" value="F:transferase activity"/>
    <property type="evidence" value="ECO:0007669"/>
    <property type="project" value="UniProtKB-KW"/>
</dbReference>
<dbReference type="InterPro" id="IPR041726">
    <property type="entry name" value="ACAD10_11_N"/>
</dbReference>
<proteinExistence type="predicted"/>
<keyword evidence="3" id="KW-1185">Reference proteome</keyword>
<accession>A0A6I4M957</accession>
<dbReference type="InterPro" id="IPR051678">
    <property type="entry name" value="AGP_Transferase"/>
</dbReference>
<evidence type="ECO:0000313" key="3">
    <source>
        <dbReference type="Proteomes" id="UP000462055"/>
    </source>
</evidence>
<dbReference type="InterPro" id="IPR011009">
    <property type="entry name" value="Kinase-like_dom_sf"/>
</dbReference>